<keyword evidence="1" id="KW-1133">Transmembrane helix</keyword>
<accession>A0A8D9AWB6</accession>
<dbReference type="EMBL" id="HBUF01593396">
    <property type="protein sequence ID" value="CAG6774034.1"/>
    <property type="molecule type" value="Transcribed_RNA"/>
</dbReference>
<dbReference type="EMBL" id="HBUF01593397">
    <property type="protein sequence ID" value="CAG6774035.1"/>
    <property type="molecule type" value="Transcribed_RNA"/>
</dbReference>
<keyword evidence="1" id="KW-0472">Membrane</keyword>
<sequence>MPFQFAFEISLHPVKKIIIILKKDLTYIIIYVFHPLKLTSVRSKSRPTNCIKLLSSKTLECRIIFALSLINNHSRLFFLTIFFVICFSQKPLILFFVIVMDYCIFGDYVQSHCQSFQSFLFIIYYYYNL</sequence>
<proteinExistence type="predicted"/>
<organism evidence="2">
    <name type="scientific">Cacopsylla melanoneura</name>
    <dbReference type="NCBI Taxonomy" id="428564"/>
    <lineage>
        <taxon>Eukaryota</taxon>
        <taxon>Metazoa</taxon>
        <taxon>Ecdysozoa</taxon>
        <taxon>Arthropoda</taxon>
        <taxon>Hexapoda</taxon>
        <taxon>Insecta</taxon>
        <taxon>Pterygota</taxon>
        <taxon>Neoptera</taxon>
        <taxon>Paraneoptera</taxon>
        <taxon>Hemiptera</taxon>
        <taxon>Sternorrhyncha</taxon>
        <taxon>Psylloidea</taxon>
        <taxon>Psyllidae</taxon>
        <taxon>Psyllinae</taxon>
        <taxon>Cacopsylla</taxon>
    </lineage>
</organism>
<dbReference type="AlphaFoldDB" id="A0A8D9AWB6"/>
<name>A0A8D9AWB6_9HEMI</name>
<reference evidence="2" key="1">
    <citation type="submission" date="2021-05" db="EMBL/GenBank/DDBJ databases">
        <authorList>
            <person name="Alioto T."/>
            <person name="Alioto T."/>
            <person name="Gomez Garrido J."/>
        </authorList>
    </citation>
    <scope>NUCLEOTIDE SEQUENCE</scope>
</reference>
<evidence type="ECO:0000256" key="1">
    <source>
        <dbReference type="SAM" id="Phobius"/>
    </source>
</evidence>
<keyword evidence="1" id="KW-0812">Transmembrane</keyword>
<evidence type="ECO:0000313" key="2">
    <source>
        <dbReference type="EMBL" id="CAG6774034.1"/>
    </source>
</evidence>
<feature type="transmembrane region" description="Helical" evidence="1">
    <location>
        <begin position="76"/>
        <end position="102"/>
    </location>
</feature>
<protein>
    <submittedName>
        <fullName evidence="2">Uncharacterized protein</fullName>
    </submittedName>
</protein>